<dbReference type="EMBL" id="PVFZ01000068">
    <property type="protein sequence ID" value="PRF18303.1"/>
    <property type="molecule type" value="Genomic_DNA"/>
</dbReference>
<feature type="compositionally biased region" description="Low complexity" evidence="1">
    <location>
        <begin position="29"/>
        <end position="50"/>
    </location>
</feature>
<proteinExistence type="predicted"/>
<name>A0A8E2RQG6_9BURK</name>
<comment type="caution">
    <text evidence="3">The sequence shown here is derived from an EMBL/GenBank/DDBJ whole genome shotgun (WGS) entry which is preliminary data.</text>
</comment>
<feature type="compositionally biased region" description="Basic and acidic residues" evidence="1">
    <location>
        <begin position="187"/>
        <end position="206"/>
    </location>
</feature>
<feature type="compositionally biased region" description="Basic and acidic residues" evidence="1">
    <location>
        <begin position="167"/>
        <end position="176"/>
    </location>
</feature>
<dbReference type="Gene3D" id="3.10.20.310">
    <property type="entry name" value="membrane protein fhac"/>
    <property type="match status" value="1"/>
</dbReference>
<organism evidence="3 4">
    <name type="scientific">Burkholderia multivorans</name>
    <dbReference type="NCBI Taxonomy" id="87883"/>
    <lineage>
        <taxon>Bacteria</taxon>
        <taxon>Pseudomonadati</taxon>
        <taxon>Pseudomonadota</taxon>
        <taxon>Betaproteobacteria</taxon>
        <taxon>Burkholderiales</taxon>
        <taxon>Burkholderiaceae</taxon>
        <taxon>Burkholderia</taxon>
        <taxon>Burkholderia cepacia complex</taxon>
    </lineage>
</organism>
<feature type="region of interest" description="Disordered" evidence="1">
    <location>
        <begin position="24"/>
        <end position="62"/>
    </location>
</feature>
<feature type="region of interest" description="Disordered" evidence="1">
    <location>
        <begin position="167"/>
        <end position="206"/>
    </location>
</feature>
<dbReference type="InterPro" id="IPR013686">
    <property type="entry name" value="Polypept-transport_assoc_ShlB"/>
</dbReference>
<evidence type="ECO:0000313" key="4">
    <source>
        <dbReference type="Proteomes" id="UP000237686"/>
    </source>
</evidence>
<evidence type="ECO:0000313" key="3">
    <source>
        <dbReference type="EMBL" id="PRF18303.1"/>
    </source>
</evidence>
<reference evidence="3 4" key="1">
    <citation type="submission" date="2018-03" db="EMBL/GenBank/DDBJ databases">
        <authorList>
            <person name="Nguyen K."/>
            <person name="Fouts D."/>
            <person name="Sutton G."/>
        </authorList>
    </citation>
    <scope>NUCLEOTIDE SEQUENCE [LARGE SCALE GENOMIC DNA]</scope>
    <source>
        <strain evidence="3 4">AU17135</strain>
    </source>
</reference>
<evidence type="ECO:0000256" key="1">
    <source>
        <dbReference type="SAM" id="MobiDB-lite"/>
    </source>
</evidence>
<gene>
    <name evidence="3" type="ORF">C6P98_25060</name>
</gene>
<dbReference type="Pfam" id="PF08479">
    <property type="entry name" value="POTRA_2"/>
    <property type="match status" value="1"/>
</dbReference>
<accession>A0A8E2RQG6</accession>
<evidence type="ECO:0000259" key="2">
    <source>
        <dbReference type="Pfam" id="PF08479"/>
    </source>
</evidence>
<feature type="domain" description="Polypeptide-transport-associated ShlB-type" evidence="2">
    <location>
        <begin position="117"/>
        <end position="156"/>
    </location>
</feature>
<dbReference type="AlphaFoldDB" id="A0A8E2RQG6"/>
<sequence length="206" mass="22898">MRIRPSVVLLSIASFVPMTGYTQHAPSPADQAAAARANAEQDRQAQQQREAQQREAAVRAPSVRSDVPRIEAYPALPIETPCFRIDRFTLDVPSSLPDAAKVQGASALPMDRFFFAREWLEHYAGQCVGKQGIDVLVKGLSQAILARGYVTTRVVVAGTGSVDRHPQVFADPRRDSPCALRRRKAPRHLEDRLPERRRRTAEPARP</sequence>
<protein>
    <recommendedName>
        <fullName evidence="2">Polypeptide-transport-associated ShlB-type domain-containing protein</fullName>
    </recommendedName>
</protein>
<dbReference type="Proteomes" id="UP000237686">
    <property type="component" value="Unassembled WGS sequence"/>
</dbReference>